<accession>A0AAU8A1J7</accession>
<name>A0AAU8A1J7_9BURK</name>
<dbReference type="EMBL" id="CP099959">
    <property type="protein sequence ID" value="XCC57510.1"/>
    <property type="molecule type" value="Genomic_DNA"/>
</dbReference>
<evidence type="ECO:0000256" key="1">
    <source>
        <dbReference type="SAM" id="SignalP"/>
    </source>
</evidence>
<organism evidence="2">
    <name type="scientific">Polynucleobacter sp. UK-FUSCHL-C3</name>
    <dbReference type="NCBI Taxonomy" id="2955208"/>
    <lineage>
        <taxon>Bacteria</taxon>
        <taxon>Pseudomonadati</taxon>
        <taxon>Pseudomonadota</taxon>
        <taxon>Betaproteobacteria</taxon>
        <taxon>Burkholderiales</taxon>
        <taxon>Burkholderiaceae</taxon>
        <taxon>Polynucleobacter</taxon>
    </lineage>
</organism>
<protein>
    <submittedName>
        <fullName evidence="2">DUF3833 domain-containing protein</fullName>
    </submittedName>
</protein>
<dbReference type="RefSeq" id="WP_353438543.1">
    <property type="nucleotide sequence ID" value="NZ_CP099959.1"/>
</dbReference>
<gene>
    <name evidence="2" type="ORF">NKE59_08465</name>
</gene>
<keyword evidence="1" id="KW-0732">Signal</keyword>
<feature type="signal peptide" evidence="1">
    <location>
        <begin position="1"/>
        <end position="24"/>
    </location>
</feature>
<sequence>MNLLSRLKNIFVVCVMVLGVASCSGPTVQMYAKEKPQLDLATYFNGDIDAYGIFTNRSGEVVKRFKVVIKAKWETKDGKRVGVLDEDFTYSDGTKQKRIWTLTELAPGKYSGTASDVIGEAVGEMAGNALNWRYTLALPVDGTIYHVQFNDWMYLMDDKVMLNKAAMTKFGIYLGEVTLAFYKR</sequence>
<feature type="chain" id="PRO_5043739514" evidence="1">
    <location>
        <begin position="25"/>
        <end position="184"/>
    </location>
</feature>
<dbReference type="InterPro" id="IPR024409">
    <property type="entry name" value="DUF3833"/>
</dbReference>
<reference evidence="2" key="1">
    <citation type="submission" date="2022-06" db="EMBL/GenBank/DDBJ databases">
        <title>New Polynucleobacter species.</title>
        <authorList>
            <person name="Hahn M.W."/>
        </authorList>
    </citation>
    <scope>NUCLEOTIDE SEQUENCE</scope>
    <source>
        <strain evidence="2">UK-FUSCHL-C3</strain>
    </source>
</reference>
<dbReference type="AlphaFoldDB" id="A0AAU8A1J7"/>
<evidence type="ECO:0000313" key="2">
    <source>
        <dbReference type="EMBL" id="XCC57510.1"/>
    </source>
</evidence>
<dbReference type="Pfam" id="PF12915">
    <property type="entry name" value="DUF3833"/>
    <property type="match status" value="1"/>
</dbReference>
<dbReference type="PROSITE" id="PS51257">
    <property type="entry name" value="PROKAR_LIPOPROTEIN"/>
    <property type="match status" value="1"/>
</dbReference>
<proteinExistence type="predicted"/>